<name>A0A7S0WK88_9CHLO</name>
<comment type="similarity">
    <text evidence="1">Belongs to the TPPP family.</text>
</comment>
<evidence type="ECO:0000256" key="2">
    <source>
        <dbReference type="SAM" id="MobiDB-lite"/>
    </source>
</evidence>
<gene>
    <name evidence="3" type="ORF">CLEI1391_LOCUS3970</name>
</gene>
<accession>A0A7S0WK88</accession>
<evidence type="ECO:0000256" key="1">
    <source>
        <dbReference type="ARBA" id="ARBA00010994"/>
    </source>
</evidence>
<dbReference type="GO" id="GO:0015631">
    <property type="term" value="F:tubulin binding"/>
    <property type="evidence" value="ECO:0007669"/>
    <property type="project" value="InterPro"/>
</dbReference>
<dbReference type="Pfam" id="PF05517">
    <property type="entry name" value="p25-alpha"/>
    <property type="match status" value="1"/>
</dbReference>
<proteinExistence type="inferred from homology"/>
<protein>
    <submittedName>
        <fullName evidence="3">Uncharacterized protein</fullName>
    </submittedName>
</protein>
<feature type="region of interest" description="Disordered" evidence="2">
    <location>
        <begin position="1"/>
        <end position="33"/>
    </location>
</feature>
<dbReference type="InterPro" id="IPR011992">
    <property type="entry name" value="EF-hand-dom_pair"/>
</dbReference>
<dbReference type="InterPro" id="IPR008907">
    <property type="entry name" value="TPP/p25"/>
</dbReference>
<organism evidence="3">
    <name type="scientific">Chlamydomonas leiostraca</name>
    <dbReference type="NCBI Taxonomy" id="1034604"/>
    <lineage>
        <taxon>Eukaryota</taxon>
        <taxon>Viridiplantae</taxon>
        <taxon>Chlorophyta</taxon>
        <taxon>core chlorophytes</taxon>
        <taxon>Chlorophyceae</taxon>
        <taxon>CS clade</taxon>
        <taxon>Chlamydomonadales</taxon>
        <taxon>Chlamydomonadaceae</taxon>
        <taxon>Chlamydomonas</taxon>
    </lineage>
</organism>
<dbReference type="EMBL" id="HBFB01007068">
    <property type="protein sequence ID" value="CAD8670127.1"/>
    <property type="molecule type" value="Transcribed_RNA"/>
</dbReference>
<feature type="compositionally biased region" description="Basic and acidic residues" evidence="2">
    <location>
        <begin position="19"/>
        <end position="33"/>
    </location>
</feature>
<dbReference type="AlphaFoldDB" id="A0A7S0WK88"/>
<evidence type="ECO:0000313" key="3">
    <source>
        <dbReference type="EMBL" id="CAD8670127.1"/>
    </source>
</evidence>
<sequence length="192" mass="21158">MESTGGPYKGPTGSQKLTHAHDQHTADDEGEDLGHLPEVNEYLASAEQRKKWGLEAYGSAETLGLPCTGKQALSDPAALLAVRKLNPDHMMMALKRVFERYNLWQCGYNKSQMDKIRWSKALRDAGLVAENGMLPGAAADKIFHRLLTPAKNAVNFIEFVEGLRYVATAMRCSLNEIMEKIVLVSAPLKDSA</sequence>
<reference evidence="3" key="1">
    <citation type="submission" date="2021-01" db="EMBL/GenBank/DDBJ databases">
        <authorList>
            <person name="Corre E."/>
            <person name="Pelletier E."/>
            <person name="Niang G."/>
            <person name="Scheremetjew M."/>
            <person name="Finn R."/>
            <person name="Kale V."/>
            <person name="Holt S."/>
            <person name="Cochrane G."/>
            <person name="Meng A."/>
            <person name="Brown T."/>
            <person name="Cohen L."/>
        </authorList>
    </citation>
    <scope>NUCLEOTIDE SEQUENCE</scope>
    <source>
        <strain evidence="3">SAG 11-49</strain>
    </source>
</reference>
<dbReference type="SUPFAM" id="SSF47473">
    <property type="entry name" value="EF-hand"/>
    <property type="match status" value="1"/>
</dbReference>
<dbReference type="GO" id="GO:0046785">
    <property type="term" value="P:microtubule polymerization"/>
    <property type="evidence" value="ECO:0007669"/>
    <property type="project" value="InterPro"/>
</dbReference>
<dbReference type="Gene3D" id="1.10.238.10">
    <property type="entry name" value="EF-hand"/>
    <property type="match status" value="1"/>
</dbReference>